<dbReference type="KEGG" id="dli:dnl_63690"/>
<evidence type="ECO:0000256" key="7">
    <source>
        <dbReference type="ARBA" id="ARBA00022898"/>
    </source>
</evidence>
<comment type="cofactor">
    <cofactor evidence="1">
        <name>pyridoxal 5'-phosphate</name>
        <dbReference type="ChEBI" id="CHEBI:597326"/>
    </cofactor>
</comment>
<dbReference type="Gene3D" id="6.10.140.1170">
    <property type="match status" value="1"/>
</dbReference>
<name>A0A975BEP0_9BACT</name>
<accession>A0A975BEP0</accession>
<keyword evidence="4" id="KW-0004">4Fe-4S</keyword>
<keyword evidence="12" id="KW-1185">Reference proteome</keyword>
<dbReference type="CDD" id="cd01335">
    <property type="entry name" value="Radical_SAM"/>
    <property type="match status" value="1"/>
</dbReference>
<dbReference type="GO" id="GO:0046872">
    <property type="term" value="F:metal ion binding"/>
    <property type="evidence" value="ECO:0007669"/>
    <property type="project" value="UniProtKB-KW"/>
</dbReference>
<dbReference type="GO" id="GO:0003824">
    <property type="term" value="F:catalytic activity"/>
    <property type="evidence" value="ECO:0007669"/>
    <property type="project" value="InterPro"/>
</dbReference>
<evidence type="ECO:0000256" key="4">
    <source>
        <dbReference type="ARBA" id="ARBA00022485"/>
    </source>
</evidence>
<evidence type="ECO:0000256" key="9">
    <source>
        <dbReference type="ARBA" id="ARBA00023014"/>
    </source>
</evidence>
<dbReference type="InterPro" id="IPR007197">
    <property type="entry name" value="rSAM"/>
</dbReference>
<comment type="cofactor">
    <cofactor evidence="2">
        <name>[4Fe-4S] cluster</name>
        <dbReference type="ChEBI" id="CHEBI:49883"/>
    </cofactor>
</comment>
<evidence type="ECO:0000256" key="8">
    <source>
        <dbReference type="ARBA" id="ARBA00023004"/>
    </source>
</evidence>
<evidence type="ECO:0000256" key="6">
    <source>
        <dbReference type="ARBA" id="ARBA00022723"/>
    </source>
</evidence>
<dbReference type="PROSITE" id="PS51918">
    <property type="entry name" value="RADICAL_SAM"/>
    <property type="match status" value="1"/>
</dbReference>
<dbReference type="PANTHER" id="PTHR30538">
    <property type="entry name" value="LYSINE 2,3-AMINOMUTASE-RELATED"/>
    <property type="match status" value="1"/>
</dbReference>
<keyword evidence="5" id="KW-0949">S-adenosyl-L-methionine</keyword>
<feature type="domain" description="Radical SAM core" evidence="10">
    <location>
        <begin position="298"/>
        <end position="518"/>
    </location>
</feature>
<comment type="similarity">
    <text evidence="3">Belongs to the radical SAM superfamily. KamA family.</text>
</comment>
<dbReference type="SFLD" id="SFLDS00029">
    <property type="entry name" value="Radical_SAM"/>
    <property type="match status" value="1"/>
</dbReference>
<keyword evidence="9" id="KW-0411">Iron-sulfur</keyword>
<dbReference type="Pfam" id="PF04055">
    <property type="entry name" value="Radical_SAM"/>
    <property type="match status" value="1"/>
</dbReference>
<dbReference type="InterPro" id="IPR058240">
    <property type="entry name" value="rSAM_sf"/>
</dbReference>
<dbReference type="SUPFAM" id="SSF102114">
    <property type="entry name" value="Radical SAM enzymes"/>
    <property type="match status" value="1"/>
</dbReference>
<keyword evidence="7" id="KW-0663">Pyridoxal phosphate</keyword>
<evidence type="ECO:0000256" key="1">
    <source>
        <dbReference type="ARBA" id="ARBA00001933"/>
    </source>
</evidence>
<evidence type="ECO:0000256" key="2">
    <source>
        <dbReference type="ARBA" id="ARBA00001966"/>
    </source>
</evidence>
<keyword evidence="6" id="KW-0479">Metal-binding</keyword>
<organism evidence="11 12">
    <name type="scientific">Desulfonema limicola</name>
    <dbReference type="NCBI Taxonomy" id="45656"/>
    <lineage>
        <taxon>Bacteria</taxon>
        <taxon>Pseudomonadati</taxon>
        <taxon>Thermodesulfobacteriota</taxon>
        <taxon>Desulfobacteria</taxon>
        <taxon>Desulfobacterales</taxon>
        <taxon>Desulfococcaceae</taxon>
        <taxon>Desulfonema</taxon>
    </lineage>
</organism>
<evidence type="ECO:0000313" key="12">
    <source>
        <dbReference type="Proteomes" id="UP000663720"/>
    </source>
</evidence>
<dbReference type="InterPro" id="IPR003739">
    <property type="entry name" value="Lys_aminomutase/Glu_NH3_mut"/>
</dbReference>
<sequence length="599" mass="70143">MTNEIIYQKLLKIINRVPDLKDIFLSPDSIDEKRHKIRYFLSDILMATFEDNPAIPPLEWVLTRNAVNTFRSVLSSRSERLTGFSLLEYIDNLLHKKNIKGMEKPSQGFLHEFDHLVQATTGQTHIYSDKAPAFIKYKGRKAAKLRSVDLSKMAKNSKSYMDRYACGLDNDVIRRRSLNKERILKYFNATDLEWEKWQWHTRHIIRDADTLKNLVTLKDEEYESVMLARQHKIPFGITPYYLSLMDYGSDRTNDAAVRAQVIPPLDYVNKMKENKANAGCSMDFMLEHDTSPIDGITRRYPNIVILKPIMTCPQICVYCQRNWEIEDVYSSHAALTKDKLDKAVEWIKNTPEINEVLVTGGDPLLLSNEKIENILSRLSKIKHIERIRIGTRTLVTMPQRITESLIRSINRFHIPGKQEIIIITHFEHLYEITPQSVEAVQKFRRYGIDVYNQLVYTFYNSRRFEAAALRHKLKLTGVTPYYTFNTKGKEETNDYRVPIARLLQEQHEEARLMPGTIRTDEIVFNVPGLGKNYLRATQHHDVISILPDGCRVYEFHPWEKKLALMDTYVYTDVSIYDYLQKLKNAGEKISDYNTIWYYY</sequence>
<protein>
    <submittedName>
        <fullName evidence="11">KamA family radical SAM protein</fullName>
    </submittedName>
</protein>
<dbReference type="EMBL" id="CP061799">
    <property type="protein sequence ID" value="QTA83943.1"/>
    <property type="molecule type" value="Genomic_DNA"/>
</dbReference>
<dbReference type="AlphaFoldDB" id="A0A975BEP0"/>
<dbReference type="Gene3D" id="3.20.20.70">
    <property type="entry name" value="Aldolase class I"/>
    <property type="match status" value="1"/>
</dbReference>
<evidence type="ECO:0000259" key="10">
    <source>
        <dbReference type="PROSITE" id="PS51918"/>
    </source>
</evidence>
<evidence type="ECO:0000313" key="11">
    <source>
        <dbReference type="EMBL" id="QTA83943.1"/>
    </source>
</evidence>
<reference evidence="11" key="1">
    <citation type="journal article" date="2021" name="Microb. Physiol.">
        <title>Proteogenomic Insights into the Physiology of Marine, Sulfate-Reducing, Filamentous Desulfonema limicola and Desulfonema magnum.</title>
        <authorList>
            <person name="Schnaars V."/>
            <person name="Wohlbrand L."/>
            <person name="Scheve S."/>
            <person name="Hinrichs C."/>
            <person name="Reinhardt R."/>
            <person name="Rabus R."/>
        </authorList>
    </citation>
    <scope>NUCLEOTIDE SEQUENCE</scope>
    <source>
        <strain evidence="11">5ac10</strain>
    </source>
</reference>
<dbReference type="SFLD" id="SFLDG01070">
    <property type="entry name" value="PLP-dependent"/>
    <property type="match status" value="1"/>
</dbReference>
<dbReference type="RefSeq" id="WP_207689721.1">
    <property type="nucleotide sequence ID" value="NZ_CP061799.1"/>
</dbReference>
<gene>
    <name evidence="11" type="ORF">dnl_63690</name>
</gene>
<dbReference type="NCBIfam" id="TIGR00238">
    <property type="entry name" value="KamA family radical SAM protein"/>
    <property type="match status" value="1"/>
</dbReference>
<keyword evidence="8" id="KW-0408">Iron</keyword>
<evidence type="ECO:0000256" key="3">
    <source>
        <dbReference type="ARBA" id="ARBA00008703"/>
    </source>
</evidence>
<dbReference type="InterPro" id="IPR013785">
    <property type="entry name" value="Aldolase_TIM"/>
</dbReference>
<dbReference type="PANTHER" id="PTHR30538:SF0">
    <property type="entry name" value="L-LYSINE 2,3-AMINOMUTASE AQ_1632-RELATED"/>
    <property type="match status" value="1"/>
</dbReference>
<dbReference type="PROSITE" id="PS50007">
    <property type="entry name" value="PIPLC_X_DOMAIN"/>
    <property type="match status" value="1"/>
</dbReference>
<dbReference type="Proteomes" id="UP000663720">
    <property type="component" value="Chromosome"/>
</dbReference>
<proteinExistence type="inferred from homology"/>
<evidence type="ECO:0000256" key="5">
    <source>
        <dbReference type="ARBA" id="ARBA00022691"/>
    </source>
</evidence>
<dbReference type="GO" id="GO:0051539">
    <property type="term" value="F:4 iron, 4 sulfur cluster binding"/>
    <property type="evidence" value="ECO:0007669"/>
    <property type="project" value="UniProtKB-KW"/>
</dbReference>